<gene>
    <name evidence="2" type="ORF">H9Q10_07985</name>
</gene>
<feature type="compositionally biased region" description="Basic residues" evidence="1">
    <location>
        <begin position="120"/>
        <end position="129"/>
    </location>
</feature>
<dbReference type="PIRSF" id="PIRSF005276">
    <property type="entry name" value="SspB"/>
    <property type="match status" value="1"/>
</dbReference>
<keyword evidence="2" id="KW-0378">Hydrolase</keyword>
<comment type="caution">
    <text evidence="2">The sequence shown here is derived from an EMBL/GenBank/DDBJ whole genome shotgun (WGS) entry which is preliminary data.</text>
</comment>
<feature type="region of interest" description="Disordered" evidence="1">
    <location>
        <begin position="103"/>
        <end position="129"/>
    </location>
</feature>
<dbReference type="Pfam" id="PF04386">
    <property type="entry name" value="SspB"/>
    <property type="match status" value="1"/>
</dbReference>
<accession>A0ABS0NBF8</accession>
<keyword evidence="3" id="KW-1185">Reference proteome</keyword>
<proteinExistence type="predicted"/>
<dbReference type="GO" id="GO:0006508">
    <property type="term" value="P:proteolysis"/>
    <property type="evidence" value="ECO:0007669"/>
    <property type="project" value="UniProtKB-KW"/>
</dbReference>
<dbReference type="InterPro" id="IPR036760">
    <property type="entry name" value="SspB-like_sf"/>
</dbReference>
<dbReference type="NCBIfam" id="NF008769">
    <property type="entry name" value="PRK11798.2-5"/>
    <property type="match status" value="1"/>
</dbReference>
<dbReference type="RefSeq" id="WP_197903426.1">
    <property type="nucleotide sequence ID" value="NZ_JACSGR010000005.1"/>
</dbReference>
<dbReference type="GO" id="GO:0008233">
    <property type="term" value="F:peptidase activity"/>
    <property type="evidence" value="ECO:0007669"/>
    <property type="project" value="UniProtKB-KW"/>
</dbReference>
<reference evidence="2 3" key="1">
    <citation type="submission" date="2020-09" db="EMBL/GenBank/DDBJ databases">
        <title>Eikenella S3660 sp. nov., isolated from a throat swab.</title>
        <authorList>
            <person name="Buhl M."/>
        </authorList>
    </citation>
    <scope>NUCLEOTIDE SEQUENCE [LARGE SCALE GENOMIC DNA]</scope>
    <source>
        <strain evidence="2 3">S3360</strain>
    </source>
</reference>
<evidence type="ECO:0000313" key="3">
    <source>
        <dbReference type="Proteomes" id="UP000768471"/>
    </source>
</evidence>
<dbReference type="InterPro" id="IPR007481">
    <property type="entry name" value="SspB"/>
</dbReference>
<dbReference type="Gene3D" id="2.30.30.220">
    <property type="entry name" value="SspB-like"/>
    <property type="match status" value="1"/>
</dbReference>
<dbReference type="Proteomes" id="UP000768471">
    <property type="component" value="Unassembled WGS sequence"/>
</dbReference>
<keyword evidence="2" id="KW-0645">Protease</keyword>
<protein>
    <submittedName>
        <fullName evidence="2">ClpXP protease specificity-enhancing factor</fullName>
    </submittedName>
</protein>
<dbReference type="EMBL" id="JACSGR010000005">
    <property type="protein sequence ID" value="MBH5329605.1"/>
    <property type="molecule type" value="Genomic_DNA"/>
</dbReference>
<name>A0ABS0NBF8_9NEIS</name>
<dbReference type="PANTHER" id="PTHR37486">
    <property type="entry name" value="STRINGENT STARVATION PROTEIN B"/>
    <property type="match status" value="1"/>
</dbReference>
<evidence type="ECO:0000256" key="1">
    <source>
        <dbReference type="SAM" id="MobiDB-lite"/>
    </source>
</evidence>
<dbReference type="SUPFAM" id="SSF101738">
    <property type="entry name" value="SspB-like"/>
    <property type="match status" value="1"/>
</dbReference>
<sequence length="129" mass="14395">MNSTFKPYLLRALHEWCSDHGQTPYIQVWVNEHTRVPMQFVKDDHIVFNISATASSGLTIDNDWVHFSARFGGVAQEIWVPVGHVASMYARESGEGMSFEVIPYEPATPPEPGAGEKPAAKRKGLKLVK</sequence>
<organism evidence="2 3">
    <name type="scientific">Eikenella glucosivorans</name>
    <dbReference type="NCBI Taxonomy" id="2766967"/>
    <lineage>
        <taxon>Bacteria</taxon>
        <taxon>Pseudomonadati</taxon>
        <taxon>Pseudomonadota</taxon>
        <taxon>Betaproteobacteria</taxon>
        <taxon>Neisseriales</taxon>
        <taxon>Neisseriaceae</taxon>
        <taxon>Eikenella</taxon>
    </lineage>
</organism>
<evidence type="ECO:0000313" key="2">
    <source>
        <dbReference type="EMBL" id="MBH5329605.1"/>
    </source>
</evidence>
<dbReference type="PANTHER" id="PTHR37486:SF1">
    <property type="entry name" value="STRINGENT STARVATION PROTEIN B"/>
    <property type="match status" value="1"/>
</dbReference>